<proteinExistence type="predicted"/>
<reference evidence="3 4" key="1">
    <citation type="submission" date="2016-10" db="EMBL/GenBank/DDBJ databases">
        <authorList>
            <person name="de Groot N.N."/>
        </authorList>
    </citation>
    <scope>NUCLEOTIDE SEQUENCE [LARGE SCALE GENOMIC DNA]</scope>
    <source>
        <strain evidence="3 4">DSM 18978</strain>
    </source>
</reference>
<dbReference type="Pfam" id="PF17955">
    <property type="entry name" value="Cas6b_N"/>
    <property type="match status" value="1"/>
</dbReference>
<protein>
    <recommendedName>
        <fullName evidence="5">DNA repair protein</fullName>
    </recommendedName>
</protein>
<evidence type="ECO:0000259" key="2">
    <source>
        <dbReference type="Pfam" id="PF17955"/>
    </source>
</evidence>
<evidence type="ECO:0000313" key="4">
    <source>
        <dbReference type="Proteomes" id="UP000198636"/>
    </source>
</evidence>
<name>A0A1G5ITS8_9FIRM</name>
<accession>A0A1G5ITS8</accession>
<gene>
    <name evidence="3" type="ORF">SAMN03080606_02517</name>
</gene>
<dbReference type="EMBL" id="FMUS01000016">
    <property type="protein sequence ID" value="SCY79493.1"/>
    <property type="molecule type" value="Genomic_DNA"/>
</dbReference>
<organism evidence="3 4">
    <name type="scientific">Alkaliphilus peptidifermentans DSM 18978</name>
    <dbReference type="NCBI Taxonomy" id="1120976"/>
    <lineage>
        <taxon>Bacteria</taxon>
        <taxon>Bacillati</taxon>
        <taxon>Bacillota</taxon>
        <taxon>Clostridia</taxon>
        <taxon>Peptostreptococcales</taxon>
        <taxon>Natronincolaceae</taxon>
        <taxon>Alkaliphilus</taxon>
    </lineage>
</organism>
<dbReference type="AlphaFoldDB" id="A0A1G5ITS8"/>
<feature type="domain" description="Cas6b N-terminal" evidence="2">
    <location>
        <begin position="1"/>
        <end position="99"/>
    </location>
</feature>
<evidence type="ECO:0000313" key="3">
    <source>
        <dbReference type="EMBL" id="SCY79493.1"/>
    </source>
</evidence>
<feature type="domain" description="Cas6b C-terminal" evidence="1">
    <location>
        <begin position="107"/>
        <end position="215"/>
    </location>
</feature>
<dbReference type="RefSeq" id="WP_091543926.1">
    <property type="nucleotide sequence ID" value="NZ_FMUS01000016.1"/>
</dbReference>
<evidence type="ECO:0000259" key="1">
    <source>
        <dbReference type="Pfam" id="PF17262"/>
    </source>
</evidence>
<dbReference type="InterPro" id="IPR041528">
    <property type="entry name" value="Cas6b_N"/>
</dbReference>
<dbReference type="Proteomes" id="UP000198636">
    <property type="component" value="Unassembled WGS sequence"/>
</dbReference>
<sequence length="217" mass="25126">MEIEYTLVKFEDLDLKTREATKIRGYFANKHCESEILHNHKGAQLIYEYPKVQYKIINTTPMICGIEEGAKLVADIGLNTDEMILDGKSFDTFQKEIIKEKKAFRLTNHYLQYKFITPWIALNQKNNKIFNEANDMEKEEILKKIIVGNILSMAKGLKYTVDKQIHIWIDLKECAANFKNIKMRGFKGNFKVNFMIPDYLGLGKSVSRGFGTIKRSG</sequence>
<dbReference type="Pfam" id="PF17262">
    <property type="entry name" value="Cas6b_C"/>
    <property type="match status" value="1"/>
</dbReference>
<dbReference type="InterPro" id="IPR020209">
    <property type="entry name" value="Cas6b_C"/>
</dbReference>
<keyword evidence="4" id="KW-1185">Reference proteome</keyword>
<dbReference type="STRING" id="1120976.SAMN03080606_02517"/>
<dbReference type="OrthoDB" id="656505at2"/>
<evidence type="ECO:0008006" key="5">
    <source>
        <dbReference type="Google" id="ProtNLM"/>
    </source>
</evidence>